<evidence type="ECO:0000313" key="1">
    <source>
        <dbReference type="EMBL" id="EFX63724.1"/>
    </source>
</evidence>
<dbReference type="InParanoid" id="E9HWZ7"/>
<dbReference type="Proteomes" id="UP000000305">
    <property type="component" value="Unassembled WGS sequence"/>
</dbReference>
<dbReference type="EMBL" id="GL732981">
    <property type="protein sequence ID" value="EFX63724.1"/>
    <property type="molecule type" value="Genomic_DNA"/>
</dbReference>
<dbReference type="AlphaFoldDB" id="E9HWZ7"/>
<protein>
    <submittedName>
        <fullName evidence="1">Uncharacterized protein</fullName>
    </submittedName>
</protein>
<proteinExistence type="predicted"/>
<sequence length="141" mass="16087">MKKKFVKLNRRMKPLNYIYGSELNIQLISQESAVTDAQLQPNLETTTKFVDEPVKGAHQQRLESSDPVSKLAKIGDKTKKALTKHSKVWLQILDCIKCYLACAPLSLKAFELTFTNEFLLSRLAWTANNFVFGKKWIIIGL</sequence>
<reference evidence="1 2" key="1">
    <citation type="journal article" date="2011" name="Science">
        <title>The ecoresponsive genome of Daphnia pulex.</title>
        <authorList>
            <person name="Colbourne J.K."/>
            <person name="Pfrender M.E."/>
            <person name="Gilbert D."/>
            <person name="Thomas W.K."/>
            <person name="Tucker A."/>
            <person name="Oakley T.H."/>
            <person name="Tokishita S."/>
            <person name="Aerts A."/>
            <person name="Arnold G.J."/>
            <person name="Basu M.K."/>
            <person name="Bauer D.J."/>
            <person name="Caceres C.E."/>
            <person name="Carmel L."/>
            <person name="Casola C."/>
            <person name="Choi J.H."/>
            <person name="Detter J.C."/>
            <person name="Dong Q."/>
            <person name="Dusheyko S."/>
            <person name="Eads B.D."/>
            <person name="Frohlich T."/>
            <person name="Geiler-Samerotte K.A."/>
            <person name="Gerlach D."/>
            <person name="Hatcher P."/>
            <person name="Jogdeo S."/>
            <person name="Krijgsveld J."/>
            <person name="Kriventseva E.V."/>
            <person name="Kultz D."/>
            <person name="Laforsch C."/>
            <person name="Lindquist E."/>
            <person name="Lopez J."/>
            <person name="Manak J.R."/>
            <person name="Muller J."/>
            <person name="Pangilinan J."/>
            <person name="Patwardhan R.P."/>
            <person name="Pitluck S."/>
            <person name="Pritham E.J."/>
            <person name="Rechtsteiner A."/>
            <person name="Rho M."/>
            <person name="Rogozin I.B."/>
            <person name="Sakarya O."/>
            <person name="Salamov A."/>
            <person name="Schaack S."/>
            <person name="Shapiro H."/>
            <person name="Shiga Y."/>
            <person name="Skalitzky C."/>
            <person name="Smith Z."/>
            <person name="Souvorov A."/>
            <person name="Sung W."/>
            <person name="Tang Z."/>
            <person name="Tsuchiya D."/>
            <person name="Tu H."/>
            <person name="Vos H."/>
            <person name="Wang M."/>
            <person name="Wolf Y.I."/>
            <person name="Yamagata H."/>
            <person name="Yamada T."/>
            <person name="Ye Y."/>
            <person name="Shaw J.R."/>
            <person name="Andrews J."/>
            <person name="Crease T.J."/>
            <person name="Tang H."/>
            <person name="Lucas S.M."/>
            <person name="Robertson H.M."/>
            <person name="Bork P."/>
            <person name="Koonin E.V."/>
            <person name="Zdobnov E.M."/>
            <person name="Grigoriev I.V."/>
            <person name="Lynch M."/>
            <person name="Boore J.L."/>
        </authorList>
    </citation>
    <scope>NUCLEOTIDE SEQUENCE [LARGE SCALE GENOMIC DNA]</scope>
</reference>
<name>E9HWZ7_DAPPU</name>
<keyword evidence="2" id="KW-1185">Reference proteome</keyword>
<dbReference type="OrthoDB" id="5582218at2759"/>
<accession>E9HWZ7</accession>
<dbReference type="HOGENOM" id="CLU_1827253_0_0_1"/>
<gene>
    <name evidence="1" type="ORF">DAPPUDRAFT_267830</name>
</gene>
<organism evidence="1 2">
    <name type="scientific">Daphnia pulex</name>
    <name type="common">Water flea</name>
    <dbReference type="NCBI Taxonomy" id="6669"/>
    <lineage>
        <taxon>Eukaryota</taxon>
        <taxon>Metazoa</taxon>
        <taxon>Ecdysozoa</taxon>
        <taxon>Arthropoda</taxon>
        <taxon>Crustacea</taxon>
        <taxon>Branchiopoda</taxon>
        <taxon>Diplostraca</taxon>
        <taxon>Cladocera</taxon>
        <taxon>Anomopoda</taxon>
        <taxon>Daphniidae</taxon>
        <taxon>Daphnia</taxon>
    </lineage>
</organism>
<evidence type="ECO:0000313" key="2">
    <source>
        <dbReference type="Proteomes" id="UP000000305"/>
    </source>
</evidence>
<dbReference type="KEGG" id="dpx:DAPPUDRAFT_267830"/>